<accession>A0AAV4UWV0</accession>
<keyword evidence="3" id="KW-1185">Reference proteome</keyword>
<dbReference type="EMBL" id="BPLR01013618">
    <property type="protein sequence ID" value="GIY62425.1"/>
    <property type="molecule type" value="Genomic_DNA"/>
</dbReference>
<evidence type="ECO:0000313" key="2">
    <source>
        <dbReference type="EMBL" id="GIY62425.1"/>
    </source>
</evidence>
<protein>
    <submittedName>
        <fullName evidence="2">Uncharacterized protein</fullName>
    </submittedName>
</protein>
<comment type="caution">
    <text evidence="2">The sequence shown here is derived from an EMBL/GenBank/DDBJ whole genome shotgun (WGS) entry which is preliminary data.</text>
</comment>
<dbReference type="AlphaFoldDB" id="A0AAV4UWV0"/>
<evidence type="ECO:0000313" key="3">
    <source>
        <dbReference type="Proteomes" id="UP001054945"/>
    </source>
</evidence>
<dbReference type="Proteomes" id="UP001054945">
    <property type="component" value="Unassembled WGS sequence"/>
</dbReference>
<evidence type="ECO:0000256" key="1">
    <source>
        <dbReference type="SAM" id="MobiDB-lite"/>
    </source>
</evidence>
<gene>
    <name evidence="2" type="primary">AVEN_63490_1</name>
    <name evidence="2" type="ORF">CEXT_734261</name>
</gene>
<organism evidence="2 3">
    <name type="scientific">Caerostris extrusa</name>
    <name type="common">Bark spider</name>
    <name type="synonym">Caerostris bankana</name>
    <dbReference type="NCBI Taxonomy" id="172846"/>
    <lineage>
        <taxon>Eukaryota</taxon>
        <taxon>Metazoa</taxon>
        <taxon>Ecdysozoa</taxon>
        <taxon>Arthropoda</taxon>
        <taxon>Chelicerata</taxon>
        <taxon>Arachnida</taxon>
        <taxon>Araneae</taxon>
        <taxon>Araneomorphae</taxon>
        <taxon>Entelegynae</taxon>
        <taxon>Araneoidea</taxon>
        <taxon>Araneidae</taxon>
        <taxon>Caerostris</taxon>
    </lineage>
</organism>
<feature type="region of interest" description="Disordered" evidence="1">
    <location>
        <begin position="12"/>
        <end position="31"/>
    </location>
</feature>
<name>A0AAV4UWV0_CAEEX</name>
<reference evidence="2 3" key="1">
    <citation type="submission" date="2021-06" db="EMBL/GenBank/DDBJ databases">
        <title>Caerostris extrusa draft genome.</title>
        <authorList>
            <person name="Kono N."/>
            <person name="Arakawa K."/>
        </authorList>
    </citation>
    <scope>NUCLEOTIDE SEQUENCE [LARGE SCALE GENOMIC DNA]</scope>
</reference>
<proteinExistence type="predicted"/>
<sequence length="94" mass="10330">MGMGCPFHCSGDQATSTVPTSGKAIGKVSSTSRHKIGEKSKLYSLSEEHHDENEPEVEHLSLKTLSTAVRLLTSPPVSTPFRHIPERDSFYSFL</sequence>